<dbReference type="AlphaFoldDB" id="A0A9N8QQN9"/>
<feature type="region of interest" description="Disordered" evidence="1">
    <location>
        <begin position="208"/>
        <end position="262"/>
    </location>
</feature>
<feature type="compositionally biased region" description="Low complexity" evidence="1">
    <location>
        <begin position="209"/>
        <end position="220"/>
    </location>
</feature>
<keyword evidence="3" id="KW-1185">Reference proteome</keyword>
<evidence type="ECO:0000256" key="1">
    <source>
        <dbReference type="SAM" id="MobiDB-lite"/>
    </source>
</evidence>
<accession>A0A9N8QQN9</accession>
<comment type="caution">
    <text evidence="2">The sequence shown here is derived from an EMBL/GenBank/DDBJ whole genome shotgun (WGS) entry which is preliminary data.</text>
</comment>
<reference evidence="2 3" key="1">
    <citation type="submission" date="2020-10" db="EMBL/GenBank/DDBJ databases">
        <authorList>
            <person name="Sedaghatjoo S."/>
        </authorList>
    </citation>
    <scope>NUCLEOTIDE SEQUENCE [LARGE SCALE GENOMIC DNA]</scope>
    <source>
        <strain evidence="2 3">LLFL</strain>
    </source>
</reference>
<name>A0A9N8QQN9_9BASI</name>
<sequence length="262" mass="29213">MNAAPTTFDPSVLTGLIQTVPLVGDDAFLGALGHWFNTNEWNFIPEPIAPQVCSRVLHPDVAQLALSAFRAMCKTTVSGKRPPWEYLLNNYIQRGHTDEVKVVIAAFTAFFESANQSSTISYFDAFRLHLSIRILPLRALNLYLTDESDHACIPIEQQWRRRPVRYCRFILPRFHDSVNIRFGVDVAFYTSASAYVSSKHDIRCKTRGSWVSSGSSSPDSFVAAQSRDQGTPKASSKTQSKPRPLQTAQSRKRGSSKAPFGA</sequence>
<proteinExistence type="predicted"/>
<dbReference type="EMBL" id="CAJHJF010007812">
    <property type="protein sequence ID" value="CAD6964864.1"/>
    <property type="molecule type" value="Genomic_DNA"/>
</dbReference>
<feature type="compositionally biased region" description="Polar residues" evidence="1">
    <location>
        <begin position="226"/>
        <end position="249"/>
    </location>
</feature>
<gene>
    <name evidence="2" type="ORF">JKILLFL_G9417</name>
</gene>
<protein>
    <submittedName>
        <fullName evidence="2">Uncharacterized protein</fullName>
    </submittedName>
</protein>
<organism evidence="2 3">
    <name type="scientific">Tilletia laevis</name>
    <dbReference type="NCBI Taxonomy" id="157183"/>
    <lineage>
        <taxon>Eukaryota</taxon>
        <taxon>Fungi</taxon>
        <taxon>Dikarya</taxon>
        <taxon>Basidiomycota</taxon>
        <taxon>Ustilaginomycotina</taxon>
        <taxon>Exobasidiomycetes</taxon>
        <taxon>Tilletiales</taxon>
        <taxon>Tilletiaceae</taxon>
        <taxon>Tilletia</taxon>
    </lineage>
</organism>
<dbReference type="Proteomes" id="UP000836404">
    <property type="component" value="Unassembled WGS sequence"/>
</dbReference>
<evidence type="ECO:0000313" key="3">
    <source>
        <dbReference type="Proteomes" id="UP000836404"/>
    </source>
</evidence>
<evidence type="ECO:0000313" key="2">
    <source>
        <dbReference type="EMBL" id="CAD6964864.1"/>
    </source>
</evidence>